<evidence type="ECO:0000313" key="4">
    <source>
        <dbReference type="Proteomes" id="UP001138661"/>
    </source>
</evidence>
<accession>A0A9X1FSD7</accession>
<organism evidence="3 4">
    <name type="scientific">Roseobacter insulae</name>
    <dbReference type="NCBI Taxonomy" id="2859783"/>
    <lineage>
        <taxon>Bacteria</taxon>
        <taxon>Pseudomonadati</taxon>
        <taxon>Pseudomonadota</taxon>
        <taxon>Alphaproteobacteria</taxon>
        <taxon>Rhodobacterales</taxon>
        <taxon>Roseobacteraceae</taxon>
        <taxon>Roseobacter</taxon>
    </lineage>
</organism>
<dbReference type="RefSeq" id="WP_219499145.1">
    <property type="nucleotide sequence ID" value="NZ_JAHXDN010000001.1"/>
</dbReference>
<reference evidence="3" key="1">
    <citation type="submission" date="2021-07" db="EMBL/GenBank/DDBJ databases">
        <title>Roseobacter insulae sp. nov., isolated from a tidal flat.</title>
        <authorList>
            <person name="Park S."/>
            <person name="Yoon J.-H."/>
        </authorList>
    </citation>
    <scope>NUCLEOTIDE SEQUENCE</scope>
    <source>
        <strain evidence="3">YSTF-M11</strain>
    </source>
</reference>
<dbReference type="Pfam" id="PF13416">
    <property type="entry name" value="SBP_bac_8"/>
    <property type="match status" value="1"/>
</dbReference>
<dbReference type="PANTHER" id="PTHR30222:SF2">
    <property type="entry name" value="ABC TRANSPORTER SUBSTRATE-BINDING PROTEIN"/>
    <property type="match status" value="1"/>
</dbReference>
<protein>
    <submittedName>
        <fullName evidence="3">Extracellular solute-binding protein</fullName>
    </submittedName>
</protein>
<keyword evidence="4" id="KW-1185">Reference proteome</keyword>
<dbReference type="AlphaFoldDB" id="A0A9X1FSD7"/>
<dbReference type="EMBL" id="JAHXDN010000001">
    <property type="protein sequence ID" value="MBW4706911.1"/>
    <property type="molecule type" value="Genomic_DNA"/>
</dbReference>
<evidence type="ECO:0000256" key="2">
    <source>
        <dbReference type="SAM" id="SignalP"/>
    </source>
</evidence>
<evidence type="ECO:0000313" key="3">
    <source>
        <dbReference type="EMBL" id="MBW4706911.1"/>
    </source>
</evidence>
<feature type="chain" id="PRO_5040745491" evidence="2">
    <location>
        <begin position="31"/>
        <end position="383"/>
    </location>
</feature>
<name>A0A9X1FSD7_9RHOB</name>
<dbReference type="PANTHER" id="PTHR30222">
    <property type="entry name" value="SPERMIDINE/PUTRESCINE-BINDING PERIPLASMIC PROTEIN"/>
    <property type="match status" value="1"/>
</dbReference>
<proteinExistence type="predicted"/>
<feature type="signal peptide" evidence="2">
    <location>
        <begin position="1"/>
        <end position="30"/>
    </location>
</feature>
<evidence type="ECO:0000256" key="1">
    <source>
        <dbReference type="ARBA" id="ARBA00022729"/>
    </source>
</evidence>
<dbReference type="Proteomes" id="UP001138661">
    <property type="component" value="Unassembled WGS sequence"/>
</dbReference>
<gene>
    <name evidence="3" type="ORF">KX928_03825</name>
</gene>
<comment type="caution">
    <text evidence="3">The sequence shown here is derived from an EMBL/GenBank/DDBJ whole genome shotgun (WGS) entry which is preliminary data.</text>
</comment>
<keyword evidence="1 2" id="KW-0732">Signal</keyword>
<dbReference type="InterPro" id="IPR006059">
    <property type="entry name" value="SBP"/>
</dbReference>
<sequence length="383" mass="41828">MSRCKYTIDTWRKGLLTAFVFALSVSSANAQATQDAAVPMPEITFTSWTGPYMRSQMLGFVRPYEEQTGSRVHVAHYNGGIAEIRDQVESANVIWDVVDLTQADSLRACREGLLEDLSDIDLPGGADGTPFREDFVDGALNDCGVGVIVWGTAFAYSNSLFADNPPATIADFFDTDAYPGARAIRNDPTVIMEWALMADGVAREDVYQTLETAEGVQRALKKMDAIKPGLQIWQSGRQPVRLLNAGEVAMSSIWATTGATAAMEEGADFTVNMDGRVIELDLFGIPKGSRHKEAAKEFIRFASSTKSLADMVGYLPNGPTRKSSLSLLSDDVLGQIPNGPAYEDKLFIRSDAEWWSANHARLEEAFREWLSTSARQGAAGSTR</sequence>